<comment type="pathway">
    <text evidence="1 9">Amino-acid biosynthesis; L-tryptophan biosynthesis; L-tryptophan from chorismate: step 2/5.</text>
</comment>
<evidence type="ECO:0000313" key="13">
    <source>
        <dbReference type="EMBL" id="THG92025.1"/>
    </source>
</evidence>
<dbReference type="PANTHER" id="PTHR43285">
    <property type="entry name" value="ANTHRANILATE PHOSPHORIBOSYLTRANSFERASE"/>
    <property type="match status" value="1"/>
</dbReference>
<comment type="caution">
    <text evidence="9">Lacks conserved residue(s) required for the propagation of feature annotation.</text>
</comment>
<feature type="domain" description="Glycosyl transferase family 3" evidence="10">
    <location>
        <begin position="73"/>
        <end position="323"/>
    </location>
</feature>
<gene>
    <name evidence="9 12" type="primary">trpD</name>
    <name evidence="13" type="ORF">AJ85_21135</name>
    <name evidence="12" type="ORF">BALCAV_0200345</name>
</gene>
<dbReference type="EMBL" id="ALPT02000001">
    <property type="protein sequence ID" value="KGA99139.1"/>
    <property type="molecule type" value="Genomic_DNA"/>
</dbReference>
<comment type="cofactor">
    <cofactor evidence="9">
        <name>Mg(2+)</name>
        <dbReference type="ChEBI" id="CHEBI:18420"/>
    </cofactor>
    <text evidence="9">Binds 2 magnesium ions per monomer.</text>
</comment>
<evidence type="ECO:0000313" key="15">
    <source>
        <dbReference type="Proteomes" id="UP000297014"/>
    </source>
</evidence>
<evidence type="ECO:0000256" key="8">
    <source>
        <dbReference type="ARBA" id="ARBA00061188"/>
    </source>
</evidence>
<keyword evidence="14" id="KW-1185">Reference proteome</keyword>
<dbReference type="InterPro" id="IPR017459">
    <property type="entry name" value="Glycosyl_Trfase_fam3_N_dom"/>
</dbReference>
<evidence type="ECO:0000256" key="4">
    <source>
        <dbReference type="ARBA" id="ARBA00022679"/>
    </source>
</evidence>
<feature type="binding site" evidence="9">
    <location>
        <position position="80"/>
    </location>
    <ligand>
        <name>anthranilate</name>
        <dbReference type="ChEBI" id="CHEBI:16567"/>
        <label>1</label>
    </ligand>
</feature>
<comment type="subunit">
    <text evidence="9">Homodimer.</text>
</comment>
<comment type="catalytic activity">
    <reaction evidence="7 9">
        <text>N-(5-phospho-beta-D-ribosyl)anthranilate + diphosphate = 5-phospho-alpha-D-ribose 1-diphosphate + anthranilate</text>
        <dbReference type="Rhea" id="RHEA:11768"/>
        <dbReference type="ChEBI" id="CHEBI:16567"/>
        <dbReference type="ChEBI" id="CHEBI:18277"/>
        <dbReference type="ChEBI" id="CHEBI:33019"/>
        <dbReference type="ChEBI" id="CHEBI:58017"/>
        <dbReference type="EC" id="2.4.2.18"/>
    </reaction>
</comment>
<dbReference type="Pfam" id="PF02885">
    <property type="entry name" value="Glycos_trans_3N"/>
    <property type="match status" value="1"/>
</dbReference>
<dbReference type="AlphaFoldDB" id="A0A094WN03"/>
<keyword evidence="9" id="KW-0460">Magnesium</keyword>
<feature type="binding site" evidence="9">
    <location>
        <begin position="108"/>
        <end position="116"/>
    </location>
    <ligand>
        <name>5-phospho-alpha-D-ribose 1-diphosphate</name>
        <dbReference type="ChEBI" id="CHEBI:58017"/>
    </ligand>
</feature>
<evidence type="ECO:0000256" key="2">
    <source>
        <dbReference type="ARBA" id="ARBA00022605"/>
    </source>
</evidence>
<keyword evidence="9" id="KW-0479">Metal-binding</keyword>
<organism evidence="12 14">
    <name type="scientific">Alkalihalobacillus alcalophilus ATCC 27647 = CGMCC 1.3604</name>
    <dbReference type="NCBI Taxonomy" id="1218173"/>
    <lineage>
        <taxon>Bacteria</taxon>
        <taxon>Bacillati</taxon>
        <taxon>Bacillota</taxon>
        <taxon>Bacilli</taxon>
        <taxon>Bacillales</taxon>
        <taxon>Bacillaceae</taxon>
        <taxon>Alkalihalobacillus</taxon>
    </lineage>
</organism>
<dbReference type="Proteomes" id="UP000002754">
    <property type="component" value="Unassembled WGS sequence"/>
</dbReference>
<keyword evidence="3 9" id="KW-0328">Glycosyltransferase</keyword>
<evidence type="ECO:0000256" key="1">
    <source>
        <dbReference type="ARBA" id="ARBA00004907"/>
    </source>
</evidence>
<dbReference type="GO" id="GO:0000287">
    <property type="term" value="F:magnesium ion binding"/>
    <property type="evidence" value="ECO:0007669"/>
    <property type="project" value="UniProtKB-UniRule"/>
</dbReference>
<dbReference type="STRING" id="1218173.BALCAV_0200345"/>
<dbReference type="InterPro" id="IPR005940">
    <property type="entry name" value="Anthranilate_Pribosyl_Tfrase"/>
</dbReference>
<evidence type="ECO:0000256" key="9">
    <source>
        <dbReference type="HAMAP-Rule" id="MF_00211"/>
    </source>
</evidence>
<dbReference type="HAMAP" id="MF_00211">
    <property type="entry name" value="TrpD"/>
    <property type="match status" value="1"/>
</dbReference>
<dbReference type="PANTHER" id="PTHR43285:SF2">
    <property type="entry name" value="ANTHRANILATE PHOSPHORIBOSYLTRANSFERASE"/>
    <property type="match status" value="1"/>
</dbReference>
<dbReference type="Proteomes" id="UP000297014">
    <property type="component" value="Unassembled WGS sequence"/>
</dbReference>
<dbReference type="SUPFAM" id="SSF47648">
    <property type="entry name" value="Nucleoside phosphorylase/phosphoribosyltransferase N-terminal domain"/>
    <property type="match status" value="1"/>
</dbReference>
<feature type="binding site" evidence="9">
    <location>
        <position position="88"/>
    </location>
    <ligand>
        <name>5-phospho-alpha-D-ribose 1-diphosphate</name>
        <dbReference type="ChEBI" id="CHEBI:58017"/>
    </ligand>
</feature>
<feature type="binding site" evidence="9">
    <location>
        <position position="225"/>
    </location>
    <ligand>
        <name>Mg(2+)</name>
        <dbReference type="ChEBI" id="CHEBI:18420"/>
        <label>2</label>
    </ligand>
</feature>
<comment type="similarity">
    <text evidence="8">In the C-terminal section; belongs to the anthranilate phosphoribosyltransferase family.</text>
</comment>
<dbReference type="Gene3D" id="1.20.970.10">
    <property type="entry name" value="Transferase, Pyrimidine Nucleoside Phosphorylase, Chain C"/>
    <property type="match status" value="1"/>
</dbReference>
<dbReference type="OrthoDB" id="9806430at2"/>
<proteinExistence type="inferred from homology"/>
<feature type="binding site" evidence="9">
    <location>
        <position position="111"/>
    </location>
    <ligand>
        <name>anthranilate</name>
        <dbReference type="ChEBI" id="CHEBI:16567"/>
        <label>1</label>
    </ligand>
</feature>
<feature type="binding site" evidence="9">
    <location>
        <position position="166"/>
    </location>
    <ligand>
        <name>anthranilate</name>
        <dbReference type="ChEBI" id="CHEBI:16567"/>
        <label>2</label>
    </ligand>
</feature>
<evidence type="ECO:0000256" key="6">
    <source>
        <dbReference type="ARBA" id="ARBA00023141"/>
    </source>
</evidence>
<reference evidence="13 15" key="2">
    <citation type="submission" date="2014-01" db="EMBL/GenBank/DDBJ databases">
        <title>Draft genome sequencing of Bacillus alcalophilus CGMCC 1.3604.</title>
        <authorList>
            <person name="Yang J."/>
            <person name="Diao L."/>
            <person name="Yang S."/>
        </authorList>
    </citation>
    <scope>NUCLEOTIDE SEQUENCE [LARGE SCALE GENOMIC DNA]</scope>
    <source>
        <strain evidence="13 15">CGMCC 1.3604</strain>
    </source>
</reference>
<dbReference type="Gene3D" id="3.40.1030.10">
    <property type="entry name" value="Nucleoside phosphorylase/phosphoribosyltransferase catalytic domain"/>
    <property type="match status" value="1"/>
</dbReference>
<dbReference type="InterPro" id="IPR035902">
    <property type="entry name" value="Nuc_phospho_transferase"/>
</dbReference>
<dbReference type="InterPro" id="IPR036320">
    <property type="entry name" value="Glycosyl_Trfase_fam3_N_dom_sf"/>
</dbReference>
<evidence type="ECO:0000313" key="12">
    <source>
        <dbReference type="EMBL" id="KGA99139.1"/>
    </source>
</evidence>
<feature type="binding site" evidence="9">
    <location>
        <position position="226"/>
    </location>
    <ligand>
        <name>Mg(2+)</name>
        <dbReference type="ChEBI" id="CHEBI:18420"/>
        <label>2</label>
    </ligand>
</feature>
<evidence type="ECO:0000259" key="11">
    <source>
        <dbReference type="Pfam" id="PF02885"/>
    </source>
</evidence>
<dbReference type="GO" id="GO:0000162">
    <property type="term" value="P:L-tryptophan biosynthetic process"/>
    <property type="evidence" value="ECO:0007669"/>
    <property type="project" value="UniProtKB-UniRule"/>
</dbReference>
<comment type="function">
    <text evidence="9">Catalyzes the transfer of the phosphoribosyl group of 5-phosphorylribose-1-pyrophosphate (PRPP) to anthranilate to yield N-(5'-phosphoribosyl)-anthranilate (PRA).</text>
</comment>
<dbReference type="InterPro" id="IPR000312">
    <property type="entry name" value="Glycosyl_Trfase_fam3"/>
</dbReference>
<comment type="caution">
    <text evidence="12">The sequence shown here is derived from an EMBL/GenBank/DDBJ whole genome shotgun (WGS) entry which is preliminary data.</text>
</comment>
<dbReference type="EC" id="2.4.2.18" evidence="9"/>
<protein>
    <recommendedName>
        <fullName evidence="9">Anthranilate phosphoribosyltransferase</fullName>
        <ecNumber evidence="9">2.4.2.18</ecNumber>
    </recommendedName>
</protein>
<dbReference type="NCBIfam" id="TIGR01245">
    <property type="entry name" value="trpD"/>
    <property type="match status" value="1"/>
</dbReference>
<feature type="binding site" evidence="9">
    <location>
        <begin position="90"/>
        <end position="93"/>
    </location>
    <ligand>
        <name>5-phospho-alpha-D-ribose 1-diphosphate</name>
        <dbReference type="ChEBI" id="CHEBI:58017"/>
    </ligand>
</feature>
<evidence type="ECO:0000259" key="10">
    <source>
        <dbReference type="Pfam" id="PF00591"/>
    </source>
</evidence>
<keyword evidence="6 9" id="KW-0057">Aromatic amino acid biosynthesis</keyword>
<dbReference type="GO" id="GO:0004048">
    <property type="term" value="F:anthranilate phosphoribosyltransferase activity"/>
    <property type="evidence" value="ECO:0007669"/>
    <property type="project" value="UniProtKB-UniRule"/>
</dbReference>
<keyword evidence="4 9" id="KW-0808">Transferase</keyword>
<feature type="binding site" evidence="9">
    <location>
        <position position="80"/>
    </location>
    <ligand>
        <name>5-phospho-alpha-D-ribose 1-diphosphate</name>
        <dbReference type="ChEBI" id="CHEBI:58017"/>
    </ligand>
</feature>
<dbReference type="GO" id="GO:0005829">
    <property type="term" value="C:cytosol"/>
    <property type="evidence" value="ECO:0007669"/>
    <property type="project" value="TreeGrafter"/>
</dbReference>
<evidence type="ECO:0000313" key="14">
    <source>
        <dbReference type="Proteomes" id="UP000002754"/>
    </source>
</evidence>
<keyword evidence="5 9" id="KW-0822">Tryptophan biosynthesis</keyword>
<dbReference type="RefSeq" id="WP_003323159.1">
    <property type="nucleotide sequence ID" value="NZ_ALPT02000001.1"/>
</dbReference>
<feature type="binding site" evidence="9">
    <location>
        <position position="120"/>
    </location>
    <ligand>
        <name>5-phospho-alpha-D-ribose 1-diphosphate</name>
        <dbReference type="ChEBI" id="CHEBI:58017"/>
    </ligand>
</feature>
<sequence>MLKRHLNACLNGETLSETSAEEVMNEIMNGLATPAQIASFITVMRFRGETVDEITGFARAMRSHSLMIPYNSEHLIDTCGTGGDSLRTFNISTTVALVLSSFGIKVAKHGNRAVSSKSGSADVLEHLGIDIQRTPDEAAKSLENHHLCFLFAPLYHQSMKHAVTPRKELGFRTIFNILGPLTNPAQAKHQLLGVYDVKMLDKMAEALQRLGTKHSLVVSGGEGLDECSITTFTDVVEIKGNERIRYQITPEQFGLTRGKLEEIQVHTPEESAKLILEVLQGKANVSSQNIVYLNAGVALYGADQVASIQEGVELVQKRVETGEVYEHFLQLQGERRESQHA</sequence>
<dbReference type="FunFam" id="3.40.1030.10:FF:000002">
    <property type="entry name" value="Anthranilate phosphoribosyltransferase"/>
    <property type="match status" value="1"/>
</dbReference>
<feature type="domain" description="Glycosyl transferase family 3 N-terminal" evidence="11">
    <location>
        <begin position="5"/>
        <end position="64"/>
    </location>
</feature>
<dbReference type="SUPFAM" id="SSF52418">
    <property type="entry name" value="Nucleoside phosphorylase/phosphoribosyltransferase catalytic domain"/>
    <property type="match status" value="1"/>
</dbReference>
<evidence type="ECO:0000256" key="3">
    <source>
        <dbReference type="ARBA" id="ARBA00022676"/>
    </source>
</evidence>
<dbReference type="UniPathway" id="UPA00035">
    <property type="reaction ID" value="UER00041"/>
</dbReference>
<keyword evidence="2 9" id="KW-0028">Amino-acid biosynthesis</keyword>
<evidence type="ECO:0000256" key="7">
    <source>
        <dbReference type="ARBA" id="ARBA00052328"/>
    </source>
</evidence>
<dbReference type="Pfam" id="PF00591">
    <property type="entry name" value="Glycos_transf_3"/>
    <property type="match status" value="1"/>
</dbReference>
<dbReference type="eggNOG" id="COG0547">
    <property type="taxonomic scope" value="Bacteria"/>
</dbReference>
<feature type="binding site" evidence="9">
    <location>
        <position position="92"/>
    </location>
    <ligand>
        <name>Mg(2+)</name>
        <dbReference type="ChEBI" id="CHEBI:18420"/>
        <label>1</label>
    </ligand>
</feature>
<feature type="binding site" evidence="9">
    <location>
        <begin position="83"/>
        <end position="84"/>
    </location>
    <ligand>
        <name>5-phospho-alpha-D-ribose 1-diphosphate</name>
        <dbReference type="ChEBI" id="CHEBI:58017"/>
    </ligand>
</feature>
<dbReference type="EMBL" id="JALP01000027">
    <property type="protein sequence ID" value="THG92025.1"/>
    <property type="molecule type" value="Genomic_DNA"/>
</dbReference>
<evidence type="ECO:0000256" key="5">
    <source>
        <dbReference type="ARBA" id="ARBA00022822"/>
    </source>
</evidence>
<accession>A0A094WN03</accession>
<feature type="binding site" evidence="9">
    <location>
        <position position="226"/>
    </location>
    <ligand>
        <name>Mg(2+)</name>
        <dbReference type="ChEBI" id="CHEBI:18420"/>
        <label>1</label>
    </ligand>
</feature>
<reference evidence="12 14" key="1">
    <citation type="journal article" date="2014" name="Genome Announc.">
        <title>Draft Genome Sequence of Bacillus alcalophilus AV1934, a Classic Alkaliphile Isolated from Human Feces in 1934.</title>
        <authorList>
            <person name="Attie O."/>
            <person name="Jayaprakash A."/>
            <person name="Shah H."/>
            <person name="Paulsen I.T."/>
            <person name="Morino M."/>
            <person name="Takahashi Y."/>
            <person name="Narumi I."/>
            <person name="Sachidanandam R."/>
            <person name="Satoh K."/>
            <person name="Ito M."/>
            <person name="Krulwich T.A."/>
        </authorList>
    </citation>
    <scope>NUCLEOTIDE SEQUENCE [LARGE SCALE GENOMIC DNA]</scope>
    <source>
        <strain evidence="12 14">AV1934</strain>
    </source>
</reference>
<name>A0A094WN03_ALKAL</name>
<comment type="similarity">
    <text evidence="9">Belongs to the anthranilate phosphoribosyltransferase family.</text>
</comment>